<keyword evidence="1" id="KW-0472">Membrane</keyword>
<organism evidence="2">
    <name type="scientific">Shewanella decolorationis</name>
    <dbReference type="NCBI Taxonomy" id="256839"/>
    <lineage>
        <taxon>Bacteria</taxon>
        <taxon>Pseudomonadati</taxon>
        <taxon>Pseudomonadota</taxon>
        <taxon>Gammaproteobacteria</taxon>
        <taxon>Alteromonadales</taxon>
        <taxon>Shewanellaceae</taxon>
        <taxon>Shewanella</taxon>
    </lineage>
</organism>
<sequence length="150" mass="16746">MNAIRICHNNPKIRVWFGTSFTPYPRSVFYSLISIVGFSTLSVIVNLHNSLTPWAGIVVLGGGALVALGLKKKVYMSYLYESDCLLELTLWGGRIWSREFNLANDELKIESTMNAYRVVLSDKSIVLTNSRGLAEQVHGQLAKLIKVCHS</sequence>
<evidence type="ECO:0000313" key="2">
    <source>
        <dbReference type="EMBL" id="QDZ93004.1"/>
    </source>
</evidence>
<dbReference type="AlphaFoldDB" id="A0A5B8R2F5"/>
<evidence type="ECO:0000256" key="1">
    <source>
        <dbReference type="SAM" id="Phobius"/>
    </source>
</evidence>
<reference evidence="2" key="1">
    <citation type="journal article" date="2019" name="Ecotoxicol. Environ. Saf.">
        <title>Microbial characterization of heavy metal resistant bacterial strains isolated from an electroplating wastewater treatment plant.</title>
        <authorList>
            <person name="Cai X."/>
            <person name="Zheng X."/>
            <person name="Zhang D."/>
            <person name="Iqbal W."/>
            <person name="Liu C."/>
            <person name="Yang B."/>
            <person name="Zhao X."/>
            <person name="Lu X."/>
            <person name="Mao Y."/>
        </authorList>
    </citation>
    <scope>NUCLEOTIDE SEQUENCE [LARGE SCALE GENOMIC DNA]</scope>
    <source>
        <strain evidence="2">Ni1-3</strain>
    </source>
</reference>
<dbReference type="EMBL" id="CP031775">
    <property type="protein sequence ID" value="QDZ93004.1"/>
    <property type="molecule type" value="Genomic_DNA"/>
</dbReference>
<protein>
    <submittedName>
        <fullName evidence="2">Uncharacterized protein</fullName>
    </submittedName>
</protein>
<name>A0A5B8R2F5_9GAMM</name>
<dbReference type="RefSeq" id="WP_011711615.1">
    <property type="nucleotide sequence ID" value="NZ_CP076856.1"/>
</dbReference>
<feature type="transmembrane region" description="Helical" evidence="1">
    <location>
        <begin position="51"/>
        <end position="70"/>
    </location>
</feature>
<keyword evidence="1" id="KW-1133">Transmembrane helix</keyword>
<proteinExistence type="predicted"/>
<accession>A0A5B8R2F5</accession>
<gene>
    <name evidence="2" type="ORF">D0436_22555</name>
</gene>
<feature type="transmembrane region" description="Helical" evidence="1">
    <location>
        <begin position="28"/>
        <end position="45"/>
    </location>
</feature>
<keyword evidence="1" id="KW-0812">Transmembrane</keyword>